<dbReference type="KEGG" id="sapo:SAPIO_CDS7389"/>
<dbReference type="InterPro" id="IPR036259">
    <property type="entry name" value="MFS_trans_sf"/>
</dbReference>
<evidence type="ECO:0000313" key="10">
    <source>
        <dbReference type="Proteomes" id="UP000028545"/>
    </source>
</evidence>
<dbReference type="GO" id="GO:0022857">
    <property type="term" value="F:transmembrane transporter activity"/>
    <property type="evidence" value="ECO:0007669"/>
    <property type="project" value="InterPro"/>
</dbReference>
<proteinExistence type="predicted"/>
<feature type="transmembrane region" description="Helical" evidence="7">
    <location>
        <begin position="135"/>
        <end position="154"/>
    </location>
</feature>
<feature type="transmembrane region" description="Helical" evidence="7">
    <location>
        <begin position="399"/>
        <end position="416"/>
    </location>
</feature>
<evidence type="ECO:0000256" key="7">
    <source>
        <dbReference type="SAM" id="Phobius"/>
    </source>
</evidence>
<dbReference type="PANTHER" id="PTHR23501:SF177">
    <property type="entry name" value="MAJOR FACILITATOR SUPERFAMILY (MFS) PROFILE DOMAIN-CONTAINING PROTEIN-RELATED"/>
    <property type="match status" value="1"/>
</dbReference>
<evidence type="ECO:0000256" key="4">
    <source>
        <dbReference type="ARBA" id="ARBA00022989"/>
    </source>
</evidence>
<feature type="transmembrane region" description="Helical" evidence="7">
    <location>
        <begin position="191"/>
        <end position="211"/>
    </location>
</feature>
<keyword evidence="5 7" id="KW-0472">Membrane</keyword>
<evidence type="ECO:0000313" key="9">
    <source>
        <dbReference type="EMBL" id="KEZ41294.1"/>
    </source>
</evidence>
<feature type="transmembrane region" description="Helical" evidence="7">
    <location>
        <begin position="374"/>
        <end position="392"/>
    </location>
</feature>
<evidence type="ECO:0000256" key="3">
    <source>
        <dbReference type="ARBA" id="ARBA00022692"/>
    </source>
</evidence>
<dbReference type="OrthoDB" id="10021397at2759"/>
<feature type="compositionally biased region" description="Basic and acidic residues" evidence="6">
    <location>
        <begin position="8"/>
        <end position="19"/>
    </location>
</feature>
<protein>
    <recommendedName>
        <fullName evidence="8">Major facilitator superfamily (MFS) profile domain-containing protein</fullName>
    </recommendedName>
</protein>
<sequence length="562" mass="58817">MSPSTASHDLKSKKDKLDVEFNEQSTATSSTVEVETEKKRDTGTDEEVAVAESVPQDSGDYPSGLKLTFIVVALVLSVFLFSLDQTIVATAIPRITDEFKSIDDISWYGSSFFMTLGGFQSMWGKVYKYFPLKISFLMAIFIFELGSLICGVAPNSPALIVGRAIAGVGAAGVGSGAYTIIAFAAEPKKRATLTGVIGASYGLAAVTGPLIGGAFTNTVSWRWCFYINLPIGGLAASIILLSFKAPPAAKPAEATLREKFLQMDPLGTALIMGAVISFLVGLHYAGLGKPWNSSTVIGLLVGCGLMAIAFGFLESVQGERAMLTPRLMRMRNVWVNGIYGAFFAGSYFVPLYYLPIYFQSIDNATPIGSGVRNLPLIIAFTIATIGSGGSISKTGIATPILPVGSAIATIAAGLLYTLDIGTGAGKWIGYQILAGFGYGLSFQVPIIVSQGTADPSDLASVTAIILFFQTIGGAALIGAAQSGFVNQLLNKLPSTAPGVNPALVVAAGATELREVFSADDLDGILVAYMAGIKVAFAITIGAVGFSFPISLLSKWKRISTAA</sequence>
<dbReference type="AlphaFoldDB" id="A0A084G1T2"/>
<organism evidence="9 10">
    <name type="scientific">Pseudallescheria apiosperma</name>
    <name type="common">Scedosporium apiospermum</name>
    <dbReference type="NCBI Taxonomy" id="563466"/>
    <lineage>
        <taxon>Eukaryota</taxon>
        <taxon>Fungi</taxon>
        <taxon>Dikarya</taxon>
        <taxon>Ascomycota</taxon>
        <taxon>Pezizomycotina</taxon>
        <taxon>Sordariomycetes</taxon>
        <taxon>Hypocreomycetidae</taxon>
        <taxon>Microascales</taxon>
        <taxon>Microascaceae</taxon>
        <taxon>Scedosporium</taxon>
    </lineage>
</organism>
<dbReference type="InterPro" id="IPR011701">
    <property type="entry name" value="MFS"/>
</dbReference>
<dbReference type="InterPro" id="IPR020846">
    <property type="entry name" value="MFS_dom"/>
</dbReference>
<dbReference type="HOGENOM" id="CLU_000960_22_1_1"/>
<dbReference type="Pfam" id="PF07690">
    <property type="entry name" value="MFS_1"/>
    <property type="match status" value="1"/>
</dbReference>
<dbReference type="GO" id="GO:0005886">
    <property type="term" value="C:plasma membrane"/>
    <property type="evidence" value="ECO:0007669"/>
    <property type="project" value="TreeGrafter"/>
</dbReference>
<dbReference type="FunFam" id="1.20.1250.20:FF:000196">
    <property type="entry name" value="MFS toxin efflux pump (AflT)"/>
    <property type="match status" value="1"/>
</dbReference>
<name>A0A084G1T2_PSEDA</name>
<evidence type="ECO:0000256" key="2">
    <source>
        <dbReference type="ARBA" id="ARBA00022448"/>
    </source>
</evidence>
<dbReference type="Proteomes" id="UP000028545">
    <property type="component" value="Unassembled WGS sequence"/>
</dbReference>
<feature type="transmembrane region" description="Helical" evidence="7">
    <location>
        <begin position="460"/>
        <end position="480"/>
    </location>
</feature>
<dbReference type="GeneID" id="27726461"/>
<feature type="transmembrane region" description="Helical" evidence="7">
    <location>
        <begin position="525"/>
        <end position="547"/>
    </location>
</feature>
<keyword evidence="3 7" id="KW-0812">Transmembrane</keyword>
<keyword evidence="10" id="KW-1185">Reference proteome</keyword>
<dbReference type="PANTHER" id="PTHR23501">
    <property type="entry name" value="MAJOR FACILITATOR SUPERFAMILY"/>
    <property type="match status" value="1"/>
</dbReference>
<feature type="transmembrane region" description="Helical" evidence="7">
    <location>
        <begin position="160"/>
        <end position="184"/>
    </location>
</feature>
<keyword evidence="4 7" id="KW-1133">Transmembrane helix</keyword>
<feature type="transmembrane region" description="Helical" evidence="7">
    <location>
        <begin position="223"/>
        <end position="245"/>
    </location>
</feature>
<gene>
    <name evidence="9" type="ORF">SAPIO_CDS7389</name>
</gene>
<evidence type="ECO:0000256" key="6">
    <source>
        <dbReference type="SAM" id="MobiDB-lite"/>
    </source>
</evidence>
<dbReference type="RefSeq" id="XP_016641093.1">
    <property type="nucleotide sequence ID" value="XM_016789266.1"/>
</dbReference>
<evidence type="ECO:0000256" key="5">
    <source>
        <dbReference type="ARBA" id="ARBA00023136"/>
    </source>
</evidence>
<feature type="transmembrane region" description="Helical" evidence="7">
    <location>
        <begin position="428"/>
        <end position="448"/>
    </location>
</feature>
<feature type="transmembrane region" description="Helical" evidence="7">
    <location>
        <begin position="67"/>
        <end position="93"/>
    </location>
</feature>
<comment type="caution">
    <text evidence="9">The sequence shown here is derived from an EMBL/GenBank/DDBJ whole genome shotgun (WGS) entry which is preliminary data.</text>
</comment>
<dbReference type="PROSITE" id="PS50850">
    <property type="entry name" value="MFS"/>
    <property type="match status" value="1"/>
</dbReference>
<evidence type="ECO:0000256" key="1">
    <source>
        <dbReference type="ARBA" id="ARBA00004141"/>
    </source>
</evidence>
<feature type="region of interest" description="Disordered" evidence="6">
    <location>
        <begin position="1"/>
        <end position="55"/>
    </location>
</feature>
<evidence type="ECO:0000259" key="8">
    <source>
        <dbReference type="PROSITE" id="PS50850"/>
    </source>
</evidence>
<feature type="transmembrane region" description="Helical" evidence="7">
    <location>
        <begin position="333"/>
        <end position="354"/>
    </location>
</feature>
<feature type="domain" description="Major facilitator superfamily (MFS) profile" evidence="8">
    <location>
        <begin position="70"/>
        <end position="562"/>
    </location>
</feature>
<accession>A0A084G1T2</accession>
<feature type="transmembrane region" description="Helical" evidence="7">
    <location>
        <begin position="266"/>
        <end position="285"/>
    </location>
</feature>
<feature type="transmembrane region" description="Helical" evidence="7">
    <location>
        <begin position="291"/>
        <end position="313"/>
    </location>
</feature>
<reference evidence="9 10" key="1">
    <citation type="journal article" date="2014" name="Genome Announc.">
        <title>Draft genome sequence of the pathogenic fungus Scedosporium apiospermum.</title>
        <authorList>
            <person name="Vandeputte P."/>
            <person name="Ghamrawi S."/>
            <person name="Rechenmann M."/>
            <person name="Iltis A."/>
            <person name="Giraud S."/>
            <person name="Fleury M."/>
            <person name="Thornton C."/>
            <person name="Delhaes L."/>
            <person name="Meyer W."/>
            <person name="Papon N."/>
            <person name="Bouchara J.P."/>
        </authorList>
    </citation>
    <scope>NUCLEOTIDE SEQUENCE [LARGE SCALE GENOMIC DNA]</scope>
    <source>
        <strain evidence="9 10">IHEM 14462</strain>
    </source>
</reference>
<comment type="subcellular location">
    <subcellularLocation>
        <location evidence="1">Membrane</location>
        <topology evidence="1">Multi-pass membrane protein</topology>
    </subcellularLocation>
</comment>
<keyword evidence="2" id="KW-0813">Transport</keyword>
<dbReference type="OMA" id="KVGWYSS"/>
<feature type="compositionally biased region" description="Low complexity" evidence="6">
    <location>
        <begin position="23"/>
        <end position="33"/>
    </location>
</feature>
<dbReference type="CDD" id="cd17502">
    <property type="entry name" value="MFS_Azr1_MDR_like"/>
    <property type="match status" value="1"/>
</dbReference>
<dbReference type="VEuPathDB" id="FungiDB:SAPIO_CDS7389"/>
<dbReference type="Gene3D" id="1.20.1250.20">
    <property type="entry name" value="MFS general substrate transporter like domains"/>
    <property type="match status" value="1"/>
</dbReference>
<dbReference type="SUPFAM" id="SSF103473">
    <property type="entry name" value="MFS general substrate transporter"/>
    <property type="match status" value="1"/>
</dbReference>
<dbReference type="FunFam" id="1.20.1720.10:FF:000012">
    <property type="entry name" value="MFS toxin efflux pump (AflT)"/>
    <property type="match status" value="1"/>
</dbReference>
<dbReference type="EMBL" id="JOWA01000110">
    <property type="protein sequence ID" value="KEZ41294.1"/>
    <property type="molecule type" value="Genomic_DNA"/>
</dbReference>